<evidence type="ECO:0000313" key="3">
    <source>
        <dbReference type="EMBL" id="MBW0465940.1"/>
    </source>
</evidence>
<dbReference type="SUPFAM" id="SSF53098">
    <property type="entry name" value="Ribonuclease H-like"/>
    <property type="match status" value="1"/>
</dbReference>
<dbReference type="GO" id="GO:0015074">
    <property type="term" value="P:DNA integration"/>
    <property type="evidence" value="ECO:0007669"/>
    <property type="project" value="InterPro"/>
</dbReference>
<keyword evidence="1" id="KW-0694">RNA-binding</keyword>
<evidence type="ECO:0000256" key="1">
    <source>
        <dbReference type="ARBA" id="ARBA00022884"/>
    </source>
</evidence>
<gene>
    <name evidence="3" type="ORF">O181_005655</name>
</gene>
<accession>A0A9Q3GG21</accession>
<dbReference type="PANTHER" id="PTHR37984:SF5">
    <property type="entry name" value="PROTEIN NYNRIN-LIKE"/>
    <property type="match status" value="1"/>
</dbReference>
<dbReference type="GO" id="GO:0003723">
    <property type="term" value="F:RNA binding"/>
    <property type="evidence" value="ECO:0007669"/>
    <property type="project" value="UniProtKB-KW"/>
</dbReference>
<protein>
    <recommendedName>
        <fullName evidence="2">Integrase catalytic domain-containing protein</fullName>
    </recommendedName>
</protein>
<dbReference type="Gene3D" id="3.30.420.10">
    <property type="entry name" value="Ribonuclease H-like superfamily/Ribonuclease H"/>
    <property type="match status" value="1"/>
</dbReference>
<dbReference type="InterPro" id="IPR036397">
    <property type="entry name" value="RNaseH_sf"/>
</dbReference>
<dbReference type="AlphaFoldDB" id="A0A9Q3GG21"/>
<dbReference type="OrthoDB" id="3235313at2759"/>
<dbReference type="PANTHER" id="PTHR37984">
    <property type="entry name" value="PROTEIN CBG26694"/>
    <property type="match status" value="1"/>
</dbReference>
<dbReference type="Proteomes" id="UP000765509">
    <property type="component" value="Unassembled WGS sequence"/>
</dbReference>
<dbReference type="InterPro" id="IPR012337">
    <property type="entry name" value="RNaseH-like_sf"/>
</dbReference>
<sequence>MSSHCHKDDTNINTAIMIWDRLIRNKVSFQNIRIDRDPKFTSALCTTLHKLFGTKFSFSTAYHPQSDGLAEKMIQNLEDMIRIFCSYGLEFK</sequence>
<dbReference type="EMBL" id="AVOT02001169">
    <property type="protein sequence ID" value="MBW0465940.1"/>
    <property type="molecule type" value="Genomic_DNA"/>
</dbReference>
<proteinExistence type="predicted"/>
<organism evidence="3 4">
    <name type="scientific">Austropuccinia psidii MF-1</name>
    <dbReference type="NCBI Taxonomy" id="1389203"/>
    <lineage>
        <taxon>Eukaryota</taxon>
        <taxon>Fungi</taxon>
        <taxon>Dikarya</taxon>
        <taxon>Basidiomycota</taxon>
        <taxon>Pucciniomycotina</taxon>
        <taxon>Pucciniomycetes</taxon>
        <taxon>Pucciniales</taxon>
        <taxon>Sphaerophragmiaceae</taxon>
        <taxon>Austropuccinia</taxon>
    </lineage>
</organism>
<dbReference type="PROSITE" id="PS50994">
    <property type="entry name" value="INTEGRASE"/>
    <property type="match status" value="1"/>
</dbReference>
<dbReference type="GO" id="GO:0005634">
    <property type="term" value="C:nucleus"/>
    <property type="evidence" value="ECO:0007669"/>
    <property type="project" value="UniProtKB-ARBA"/>
</dbReference>
<name>A0A9Q3GG21_9BASI</name>
<reference evidence="3" key="1">
    <citation type="submission" date="2021-03" db="EMBL/GenBank/DDBJ databases">
        <title>Draft genome sequence of rust myrtle Austropuccinia psidii MF-1, a brazilian biotype.</title>
        <authorList>
            <person name="Quecine M.C."/>
            <person name="Pachon D.M.R."/>
            <person name="Bonatelli M.L."/>
            <person name="Correr F.H."/>
            <person name="Franceschini L.M."/>
            <person name="Leite T.F."/>
            <person name="Margarido G.R.A."/>
            <person name="Almeida C.A."/>
            <person name="Ferrarezi J.A."/>
            <person name="Labate C.A."/>
        </authorList>
    </citation>
    <scope>NUCLEOTIDE SEQUENCE</scope>
    <source>
        <strain evidence="3">MF-1</strain>
    </source>
</reference>
<evidence type="ECO:0000313" key="4">
    <source>
        <dbReference type="Proteomes" id="UP000765509"/>
    </source>
</evidence>
<dbReference type="InterPro" id="IPR001584">
    <property type="entry name" value="Integrase_cat-core"/>
</dbReference>
<evidence type="ECO:0000259" key="2">
    <source>
        <dbReference type="PROSITE" id="PS50994"/>
    </source>
</evidence>
<dbReference type="InterPro" id="IPR050951">
    <property type="entry name" value="Retrovirus_Pol_polyprotein"/>
</dbReference>
<comment type="caution">
    <text evidence="3">The sequence shown here is derived from an EMBL/GenBank/DDBJ whole genome shotgun (WGS) entry which is preliminary data.</text>
</comment>
<feature type="domain" description="Integrase catalytic" evidence="2">
    <location>
        <begin position="1"/>
        <end position="92"/>
    </location>
</feature>
<keyword evidence="4" id="KW-1185">Reference proteome</keyword>